<reference evidence="2" key="1">
    <citation type="submission" date="2018-05" db="EMBL/GenBank/DDBJ databases">
        <authorList>
            <person name="Lanie J.A."/>
            <person name="Ng W.-L."/>
            <person name="Kazmierczak K.M."/>
            <person name="Andrzejewski T.M."/>
            <person name="Davidsen T.M."/>
            <person name="Wayne K.J."/>
            <person name="Tettelin H."/>
            <person name="Glass J.I."/>
            <person name="Rusch D."/>
            <person name="Podicherti R."/>
            <person name="Tsui H.-C.T."/>
            <person name="Winkler M.E."/>
        </authorList>
    </citation>
    <scope>NUCLEOTIDE SEQUENCE</scope>
</reference>
<accession>A0A381UNG6</accession>
<dbReference type="InterPro" id="IPR015421">
    <property type="entry name" value="PyrdxlP-dep_Trfase_major"/>
</dbReference>
<proteinExistence type="predicted"/>
<name>A0A381UNG6_9ZZZZ</name>
<feature type="domain" description="Aminotransferase class V" evidence="1">
    <location>
        <begin position="25"/>
        <end position="291"/>
    </location>
</feature>
<dbReference type="EMBL" id="UINC01006798">
    <property type="protein sequence ID" value="SVA29699.1"/>
    <property type="molecule type" value="Genomic_DNA"/>
</dbReference>
<feature type="domain" description="Aminotransferase class V" evidence="1">
    <location>
        <begin position="309"/>
        <end position="413"/>
    </location>
</feature>
<gene>
    <name evidence="2" type="ORF">METZ01_LOCUS82553</name>
</gene>
<dbReference type="InterPro" id="IPR011340">
    <property type="entry name" value="Cys_dSase-rel"/>
</dbReference>
<dbReference type="Pfam" id="PF00266">
    <property type="entry name" value="Aminotran_5"/>
    <property type="match status" value="2"/>
</dbReference>
<dbReference type="Gene3D" id="3.40.640.10">
    <property type="entry name" value="Type I PLP-dependent aspartate aminotransferase-like (Major domain)"/>
    <property type="match status" value="1"/>
</dbReference>
<dbReference type="InterPro" id="IPR015424">
    <property type="entry name" value="PyrdxlP-dep_Trfase"/>
</dbReference>
<dbReference type="InterPro" id="IPR015422">
    <property type="entry name" value="PyrdxlP-dep_Trfase_small"/>
</dbReference>
<dbReference type="PANTHER" id="PTHR43586">
    <property type="entry name" value="CYSTEINE DESULFURASE"/>
    <property type="match status" value="1"/>
</dbReference>
<evidence type="ECO:0000313" key="2">
    <source>
        <dbReference type="EMBL" id="SVA29699.1"/>
    </source>
</evidence>
<organism evidence="2">
    <name type="scientific">marine metagenome</name>
    <dbReference type="NCBI Taxonomy" id="408172"/>
    <lineage>
        <taxon>unclassified sequences</taxon>
        <taxon>metagenomes</taxon>
        <taxon>ecological metagenomes</taxon>
    </lineage>
</organism>
<dbReference type="SUPFAM" id="SSF53383">
    <property type="entry name" value="PLP-dependent transferases"/>
    <property type="match status" value="1"/>
</dbReference>
<dbReference type="InterPro" id="IPR000192">
    <property type="entry name" value="Aminotrans_V_dom"/>
</dbReference>
<evidence type="ECO:0000259" key="1">
    <source>
        <dbReference type="Pfam" id="PF00266"/>
    </source>
</evidence>
<dbReference type="PANTHER" id="PTHR43586:SF21">
    <property type="entry name" value="PYRIDOXAL PHOSPHATE (PLP)-DEPENDENT ASPARTATE AMINOTRANSFERASE SUPERFAMILY"/>
    <property type="match status" value="1"/>
</dbReference>
<dbReference type="NCBIfam" id="TIGR01976">
    <property type="entry name" value="am_tr_V_VC1184"/>
    <property type="match status" value="1"/>
</dbReference>
<dbReference type="Gene3D" id="3.90.1150.10">
    <property type="entry name" value="Aspartate Aminotransferase, domain 1"/>
    <property type="match status" value="1"/>
</dbReference>
<sequence>MAIQVNTIREQFPALSLADEGKPRIYLDNPGGTQVPRQVLNRMENYLIQTNANHAGVFRTSVESDKVLQEAHQGMAELLNARNADEIVFGANMTTLTFAVSRSIGRLLNRGDTILLTHMDHEGNVGPWMHLARDLGLKVKWLKFNLKTYEYDLNELAELLSEGNVRLAAINYASNCLGTVNDVKTITEMAHQTDTIVFVDAVQYVPHGPADVQNLGCDFLVCSPYKFFGPHQGVLWGKYELLQKLESYKVRPADNAPPGKYETGTQSHEGQAGTLGVIEYLEWLGESMGKEYQDNFKEFSGRRKNLHAAMQAIQEYEQILSERLISGLQMFPDVQIAGISNKKDFSRRVPTVSFTVKNKNPQIIAQKLADENIFVWHGHNYALEAIRLMGVEDSGGVIRIGPVHYNTIQEIDRTLEVLGTCL</sequence>
<protein>
    <recommendedName>
        <fullName evidence="1">Aminotransferase class V domain-containing protein</fullName>
    </recommendedName>
</protein>
<dbReference type="AlphaFoldDB" id="A0A381UNG6"/>